<evidence type="ECO:0000313" key="5">
    <source>
        <dbReference type="EMBL" id="QNU65545.1"/>
    </source>
</evidence>
<keyword evidence="4" id="KW-0812">Transmembrane</keyword>
<feature type="coiled-coil region" evidence="3">
    <location>
        <begin position="730"/>
        <end position="757"/>
    </location>
</feature>
<evidence type="ECO:0000256" key="3">
    <source>
        <dbReference type="SAM" id="Coils"/>
    </source>
</evidence>
<evidence type="ECO:0000256" key="1">
    <source>
        <dbReference type="ARBA" id="ARBA00023224"/>
    </source>
</evidence>
<evidence type="ECO:0000256" key="4">
    <source>
        <dbReference type="SAM" id="Phobius"/>
    </source>
</evidence>
<dbReference type="PROSITE" id="PS50111">
    <property type="entry name" value="CHEMOTAXIS_TRANSDUC_2"/>
    <property type="match status" value="1"/>
</dbReference>
<evidence type="ECO:0000256" key="2">
    <source>
        <dbReference type="ARBA" id="ARBA00029447"/>
    </source>
</evidence>
<dbReference type="Gene3D" id="1.10.287.950">
    <property type="entry name" value="Methyl-accepting chemotaxis protein"/>
    <property type="match status" value="1"/>
</dbReference>
<keyword evidence="4" id="KW-0472">Membrane</keyword>
<dbReference type="Proteomes" id="UP000306409">
    <property type="component" value="Chromosome"/>
</dbReference>
<dbReference type="OrthoDB" id="9760371at2"/>
<dbReference type="RefSeq" id="WP_137696637.1">
    <property type="nucleotide sequence ID" value="NZ_CP061336.1"/>
</dbReference>
<dbReference type="KEGG" id="rher:EHE19_011460"/>
<dbReference type="PROSITE" id="PS50885">
    <property type="entry name" value="HAMP"/>
    <property type="match status" value="1"/>
</dbReference>
<sequence>MKFKLMKSKISALFFSIASKFSKKRKTSADKNISKPPKISSKFIFLRRFKIKTRLIASFVLLLVAVILITGIFSYNSSTQTIDDKVKRYSLQVMEQTSVILDGKIERMEAYINDVGLDRNIQNAIIKYNEGNAFDKYDQVKSIMEYLMTKFVADYDVEYCAILHGEDFSQVQNFNRGQAELDAQKIAGADFKQLTWWDVNFVESNKQKSYYGITQNIKGVNSGGVIAKMVVIPKPNYLASGFEKLDIGKDLASDTVFPIFVVDDEGRILATRNAESYTIDSSNDNSKLITSEIKKAIEDDTKQIEILKDLSKTKPLTDSQKLEIENLQKSYKSGNIDINVDGVNSLVTYSRIGKKNWYVVSVIPYNYLNSDANELRTNIILIGSICILFAFLLCILIARSVSKPLYILVSAMKKVKDGDLTEHVADNGKDEIADVCNNYNDMLSNICSLINKVRDASKHVFDSANKITLASESTYSVSEQVAQSVAEVAMGASDQAMEINESVTDISKLSEGITLVEENVTKVIEIANKISGLNEVAASTISELNTKSAQVSETTNKVYTNINELSNSMKEIQKILKMQNTISEQTNLLSLNAAIEAARAGDAGRGFAVVASEVSKLAEKSKEFNSLINNIISSIGKKTKDTVNEVLKSNDVVNEQINSVKGTENLFETVFGSMKDVLTNIELTEKSVENIMMSKNSVLESIGNISAVAQESAAATEQISASTQEQISAAQELSYQAKDLERLSETLNKEISKFRIE</sequence>
<dbReference type="PANTHER" id="PTHR32089">
    <property type="entry name" value="METHYL-ACCEPTING CHEMOTAXIS PROTEIN MCPB"/>
    <property type="match status" value="1"/>
</dbReference>
<keyword evidence="4" id="KW-1133">Transmembrane helix</keyword>
<feature type="transmembrane region" description="Helical" evidence="4">
    <location>
        <begin position="379"/>
        <end position="398"/>
    </location>
</feature>
<dbReference type="PANTHER" id="PTHR32089:SF112">
    <property type="entry name" value="LYSOZYME-LIKE PROTEIN-RELATED"/>
    <property type="match status" value="1"/>
</dbReference>
<dbReference type="SMART" id="SM00304">
    <property type="entry name" value="HAMP"/>
    <property type="match status" value="1"/>
</dbReference>
<dbReference type="SUPFAM" id="SSF58104">
    <property type="entry name" value="Methyl-accepting chemotaxis protein (MCP) signaling domain"/>
    <property type="match status" value="1"/>
</dbReference>
<gene>
    <name evidence="5" type="ORF">EHE19_011460</name>
</gene>
<dbReference type="GO" id="GO:0007165">
    <property type="term" value="P:signal transduction"/>
    <property type="evidence" value="ECO:0007669"/>
    <property type="project" value="UniProtKB-KW"/>
</dbReference>
<dbReference type="AlphaFoldDB" id="A0A4U7JK33"/>
<dbReference type="CDD" id="cd06225">
    <property type="entry name" value="HAMP"/>
    <property type="match status" value="1"/>
</dbReference>
<dbReference type="Gene3D" id="3.30.450.20">
    <property type="entry name" value="PAS domain"/>
    <property type="match status" value="1"/>
</dbReference>
<dbReference type="InterPro" id="IPR004089">
    <property type="entry name" value="MCPsignal_dom"/>
</dbReference>
<dbReference type="SMART" id="SM00283">
    <property type="entry name" value="MA"/>
    <property type="match status" value="1"/>
</dbReference>
<dbReference type="InterPro" id="IPR003660">
    <property type="entry name" value="HAMP_dom"/>
</dbReference>
<dbReference type="EMBL" id="CP061336">
    <property type="protein sequence ID" value="QNU65545.1"/>
    <property type="molecule type" value="Genomic_DNA"/>
</dbReference>
<accession>A0A4U7JK33</accession>
<dbReference type="Pfam" id="PF00015">
    <property type="entry name" value="MCPsignal"/>
    <property type="match status" value="1"/>
</dbReference>
<protein>
    <submittedName>
        <fullName evidence="5">Methyl-accepting chemotaxis protein</fullName>
    </submittedName>
</protein>
<keyword evidence="1" id="KW-0807">Transducer</keyword>
<comment type="similarity">
    <text evidence="2">Belongs to the methyl-accepting chemotaxis (MCP) protein family.</text>
</comment>
<reference evidence="5 6" key="1">
    <citation type="submission" date="2020-09" db="EMBL/GenBank/DDBJ databases">
        <title>Characterization and genome sequencing of Ruminiclostridium sp. nov. MA18.</title>
        <authorList>
            <person name="Rettenmaier R."/>
            <person name="Kowollik M.-L."/>
            <person name="Liebl W."/>
            <person name="Zverlov V."/>
        </authorList>
    </citation>
    <scope>NUCLEOTIDE SEQUENCE [LARGE SCALE GENOMIC DNA]</scope>
    <source>
        <strain evidence="5 6">MA18</strain>
    </source>
</reference>
<dbReference type="Pfam" id="PF00672">
    <property type="entry name" value="HAMP"/>
    <property type="match status" value="1"/>
</dbReference>
<evidence type="ECO:0000313" key="6">
    <source>
        <dbReference type="Proteomes" id="UP000306409"/>
    </source>
</evidence>
<dbReference type="GO" id="GO:0016020">
    <property type="term" value="C:membrane"/>
    <property type="evidence" value="ECO:0007669"/>
    <property type="project" value="InterPro"/>
</dbReference>
<keyword evidence="3" id="KW-0175">Coiled coil</keyword>
<proteinExistence type="inferred from homology"/>
<keyword evidence="6" id="KW-1185">Reference proteome</keyword>
<name>A0A4U7JK33_9FIRM</name>
<organism evidence="5 6">
    <name type="scientific">Ruminiclostridium herbifermentans</name>
    <dbReference type="NCBI Taxonomy" id="2488810"/>
    <lineage>
        <taxon>Bacteria</taxon>
        <taxon>Bacillati</taxon>
        <taxon>Bacillota</taxon>
        <taxon>Clostridia</taxon>
        <taxon>Eubacteriales</taxon>
        <taxon>Oscillospiraceae</taxon>
        <taxon>Ruminiclostridium</taxon>
    </lineage>
</organism>